<keyword evidence="2" id="KW-1185">Reference proteome</keyword>
<dbReference type="AlphaFoldDB" id="A0A916ZXU6"/>
<gene>
    <name evidence="1" type="ORF">GCM10010831_18200</name>
</gene>
<dbReference type="RefSeq" id="WP_188406536.1">
    <property type="nucleotide sequence ID" value="NZ_BMGL01000010.1"/>
</dbReference>
<proteinExistence type="predicted"/>
<evidence type="ECO:0000313" key="2">
    <source>
        <dbReference type="Proteomes" id="UP000599688"/>
    </source>
</evidence>
<dbReference type="EMBL" id="BMGL01000010">
    <property type="protein sequence ID" value="GGE17288.1"/>
    <property type="molecule type" value="Genomic_DNA"/>
</dbReference>
<accession>A0A916ZXU6</accession>
<protein>
    <recommendedName>
        <fullName evidence="3">Lipoprotein</fullName>
    </recommendedName>
</protein>
<dbReference type="Proteomes" id="UP000599688">
    <property type="component" value="Unassembled WGS sequence"/>
</dbReference>
<evidence type="ECO:0000313" key="1">
    <source>
        <dbReference type="EMBL" id="GGE17288.1"/>
    </source>
</evidence>
<name>A0A916ZXU6_9FLAO</name>
<sequence length="186" mass="22202">MKKLTSLIVFLVFLGCEKAPNNDLFKTTDGEYASRMGNFVAKFPEKPFHYIARKRNPEHIDTYLEFHSIETNFENKGIYIVEYSDLNEESLKNNTSREHKDSMLMHVNLTLQELDFVIDYFEDDKLQGHDAVFFQFKPVGNRKRFNLKDRVEGKAILRKNRLYYVYYIGEINRRAKQFIKSFRFTN</sequence>
<organism evidence="1 2">
    <name type="scientific">Psychroflexus salis</name>
    <dbReference type="NCBI Taxonomy" id="1526574"/>
    <lineage>
        <taxon>Bacteria</taxon>
        <taxon>Pseudomonadati</taxon>
        <taxon>Bacteroidota</taxon>
        <taxon>Flavobacteriia</taxon>
        <taxon>Flavobacteriales</taxon>
        <taxon>Flavobacteriaceae</taxon>
        <taxon>Psychroflexus</taxon>
    </lineage>
</organism>
<comment type="caution">
    <text evidence="1">The sequence shown here is derived from an EMBL/GenBank/DDBJ whole genome shotgun (WGS) entry which is preliminary data.</text>
</comment>
<reference evidence="1 2" key="1">
    <citation type="journal article" date="2014" name="Int. J. Syst. Evol. Microbiol.">
        <title>Complete genome sequence of Corynebacterium casei LMG S-19264T (=DSM 44701T), isolated from a smear-ripened cheese.</title>
        <authorList>
            <consortium name="US DOE Joint Genome Institute (JGI-PGF)"/>
            <person name="Walter F."/>
            <person name="Albersmeier A."/>
            <person name="Kalinowski J."/>
            <person name="Ruckert C."/>
        </authorList>
    </citation>
    <scope>NUCLEOTIDE SEQUENCE [LARGE SCALE GENOMIC DNA]</scope>
    <source>
        <strain evidence="1 2">CGMCC 1.12925</strain>
    </source>
</reference>
<evidence type="ECO:0008006" key="3">
    <source>
        <dbReference type="Google" id="ProtNLM"/>
    </source>
</evidence>
<dbReference type="PROSITE" id="PS51257">
    <property type="entry name" value="PROKAR_LIPOPROTEIN"/>
    <property type="match status" value="1"/>
</dbReference>